<accession>A0A4Z1J0X5</accession>
<dbReference type="Proteomes" id="UP000297452">
    <property type="component" value="Unassembled WGS sequence"/>
</dbReference>
<reference evidence="1 2" key="1">
    <citation type="submission" date="2017-12" db="EMBL/GenBank/DDBJ databases">
        <title>Comparative genomics of Botrytis spp.</title>
        <authorList>
            <person name="Valero-Jimenez C.A."/>
            <person name="Tapia P."/>
            <person name="Veloso J."/>
            <person name="Silva-Moreno E."/>
            <person name="Staats M."/>
            <person name="Valdes J.H."/>
            <person name="Van Kan J.A.L."/>
        </authorList>
    </citation>
    <scope>NUCLEOTIDE SEQUENCE [LARGE SCALE GENOMIC DNA]</scope>
    <source>
        <strain evidence="1 2">MUCL2120</strain>
    </source>
</reference>
<comment type="caution">
    <text evidence="1">The sequence shown here is derived from an EMBL/GenBank/DDBJ whole genome shotgun (WGS) entry which is preliminary data.</text>
</comment>
<dbReference type="EMBL" id="PQXJ01000044">
    <property type="protein sequence ID" value="TGO67325.1"/>
    <property type="molecule type" value="Genomic_DNA"/>
</dbReference>
<protein>
    <submittedName>
        <fullName evidence="1">Uncharacterized protein</fullName>
    </submittedName>
</protein>
<dbReference type="AlphaFoldDB" id="A0A4Z1J0X5"/>
<name>A0A4Z1J0X5_9HELO</name>
<gene>
    <name evidence="1" type="ORF">BOTNAR_0044g00060</name>
</gene>
<evidence type="ECO:0000313" key="2">
    <source>
        <dbReference type="Proteomes" id="UP000297452"/>
    </source>
</evidence>
<organism evidence="1 2">
    <name type="scientific">Botryotinia narcissicola</name>
    <dbReference type="NCBI Taxonomy" id="278944"/>
    <lineage>
        <taxon>Eukaryota</taxon>
        <taxon>Fungi</taxon>
        <taxon>Dikarya</taxon>
        <taxon>Ascomycota</taxon>
        <taxon>Pezizomycotina</taxon>
        <taxon>Leotiomycetes</taxon>
        <taxon>Helotiales</taxon>
        <taxon>Sclerotiniaceae</taxon>
        <taxon>Botryotinia</taxon>
    </lineage>
</organism>
<dbReference type="OrthoDB" id="10309456at2759"/>
<proteinExistence type="predicted"/>
<keyword evidence="2" id="KW-1185">Reference proteome</keyword>
<sequence length="65" mass="7175">MASINASLSTGARRCIGSRQYISTSVSQRQYGTNTSRLSRSIAAAEKKKSLNRDDSENRLLILEL</sequence>
<evidence type="ECO:0000313" key="1">
    <source>
        <dbReference type="EMBL" id="TGO67325.1"/>
    </source>
</evidence>